<organism evidence="1">
    <name type="scientific">Oryza barthii</name>
    <dbReference type="NCBI Taxonomy" id="65489"/>
    <lineage>
        <taxon>Eukaryota</taxon>
        <taxon>Viridiplantae</taxon>
        <taxon>Streptophyta</taxon>
        <taxon>Embryophyta</taxon>
        <taxon>Tracheophyta</taxon>
        <taxon>Spermatophyta</taxon>
        <taxon>Magnoliopsida</taxon>
        <taxon>Liliopsida</taxon>
        <taxon>Poales</taxon>
        <taxon>Poaceae</taxon>
        <taxon>BOP clade</taxon>
        <taxon>Oryzoideae</taxon>
        <taxon>Oryzeae</taxon>
        <taxon>Oryzinae</taxon>
        <taxon>Oryza</taxon>
    </lineage>
</organism>
<dbReference type="EnsemblPlants" id="OBART06G25240.1">
    <property type="protein sequence ID" value="OBART06G25240.1"/>
    <property type="gene ID" value="OBART06G25240"/>
</dbReference>
<dbReference type="Gramene" id="OBART06G25240.1">
    <property type="protein sequence ID" value="OBART06G25240.1"/>
    <property type="gene ID" value="OBART06G25240"/>
</dbReference>
<dbReference type="AlphaFoldDB" id="A0A0D3GK34"/>
<proteinExistence type="predicted"/>
<reference evidence="1" key="1">
    <citation type="journal article" date="2009" name="Rice">
        <title>De Novo Next Generation Sequencing of Plant Genomes.</title>
        <authorList>
            <person name="Rounsley S."/>
            <person name="Marri P.R."/>
            <person name="Yu Y."/>
            <person name="He R."/>
            <person name="Sisneros N."/>
            <person name="Goicoechea J.L."/>
            <person name="Lee S.J."/>
            <person name="Angelova A."/>
            <person name="Kudrna D."/>
            <person name="Luo M."/>
            <person name="Affourtit J."/>
            <person name="Desany B."/>
            <person name="Knight J."/>
            <person name="Niazi F."/>
            <person name="Egholm M."/>
            <person name="Wing R.A."/>
        </authorList>
    </citation>
    <scope>NUCLEOTIDE SEQUENCE [LARGE SCALE GENOMIC DNA]</scope>
    <source>
        <strain evidence="1">cv. IRGC 105608</strain>
    </source>
</reference>
<evidence type="ECO:0000313" key="2">
    <source>
        <dbReference type="Proteomes" id="UP000026960"/>
    </source>
</evidence>
<protein>
    <submittedName>
        <fullName evidence="1">Uncharacterized protein</fullName>
    </submittedName>
</protein>
<name>A0A0D3GK34_9ORYZ</name>
<dbReference type="HOGENOM" id="CLU_1297325_0_0_1"/>
<reference evidence="1" key="2">
    <citation type="submission" date="2015-03" db="UniProtKB">
        <authorList>
            <consortium name="EnsemblPlants"/>
        </authorList>
    </citation>
    <scope>IDENTIFICATION</scope>
</reference>
<dbReference type="Proteomes" id="UP000026960">
    <property type="component" value="Chromosome 6"/>
</dbReference>
<evidence type="ECO:0000313" key="1">
    <source>
        <dbReference type="EnsemblPlants" id="OBART06G25240.1"/>
    </source>
</evidence>
<sequence length="213" mass="23149">KSFTESRGTPTAPSVTRAYTKKRHHLCSVLVGERERETDGDADGCGGGGHGGGCGDLAGGGRGGAVVAEHAELRVEAGAVRAVHERDGHAAGGVLRPAQGGGEERAQVPLRPLRLAGDLQGLQHQHLRRPPPLHAVRHQPDHQHVPREFPYELSSSLSIRWQKRWSSHYVSWSSRIDELVPSVVVCIGIRILVPYQRCYRLCHSRGFTCDGVC</sequence>
<accession>A0A0D3GK34</accession>
<dbReference type="PaxDb" id="65489-OBART06G25240.1"/>
<keyword evidence="2" id="KW-1185">Reference proteome</keyword>